<keyword evidence="1" id="KW-0479">Metal-binding</keyword>
<dbReference type="AlphaFoldDB" id="A0A699HAG6"/>
<proteinExistence type="predicted"/>
<accession>A0A699HAG6</accession>
<dbReference type="SUPFAM" id="SSF57756">
    <property type="entry name" value="Retrovirus zinc finger-like domains"/>
    <property type="match status" value="1"/>
</dbReference>
<evidence type="ECO:0000313" key="4">
    <source>
        <dbReference type="EMBL" id="GEX76272.1"/>
    </source>
</evidence>
<dbReference type="GO" id="GO:0003676">
    <property type="term" value="F:nucleic acid binding"/>
    <property type="evidence" value="ECO:0007669"/>
    <property type="project" value="InterPro"/>
</dbReference>
<comment type="caution">
    <text evidence="4">The sequence shown here is derived from an EMBL/GenBank/DDBJ whole genome shotgun (WGS) entry which is preliminary data.</text>
</comment>
<feature type="region of interest" description="Disordered" evidence="2">
    <location>
        <begin position="185"/>
        <end position="217"/>
    </location>
</feature>
<name>A0A699HAG6_TANCI</name>
<dbReference type="EMBL" id="BKCJ010128465">
    <property type="protein sequence ID" value="GEX76272.1"/>
    <property type="molecule type" value="Genomic_DNA"/>
</dbReference>
<keyword evidence="1" id="KW-0863">Zinc-finger</keyword>
<dbReference type="InterPro" id="IPR001878">
    <property type="entry name" value="Znf_CCHC"/>
</dbReference>
<keyword evidence="1" id="KW-0862">Zinc</keyword>
<sequence>MSQQNTHRNTKRYHNSPFVAPKQHIVGGSSSQPNTNRATSPIHPFGGKNAEYVRKIIKNASEDDQFSTVQYLNVKRGIRSGCFEDMKTFCDEWKTSKVVASQILDPKYSSKNHIRKFLCALPLKWRAMVTAIKEAKDLATLPLDELIGNLKVYEMVLDNDGVVSKTTKEKVKSLALKAKVTREKTSDDSYNQGERNRFGNGGNRFGKGRGNNFRNNGGERSKLKGACYNCGIEGYFASECRKPKEHKAFVGGL</sequence>
<feature type="domain" description="CCHC-type" evidence="3">
    <location>
        <begin position="227"/>
        <end position="242"/>
    </location>
</feature>
<feature type="region of interest" description="Disordered" evidence="2">
    <location>
        <begin position="1"/>
        <end position="45"/>
    </location>
</feature>
<dbReference type="PROSITE" id="PS50158">
    <property type="entry name" value="ZF_CCHC"/>
    <property type="match status" value="1"/>
</dbReference>
<evidence type="ECO:0000256" key="2">
    <source>
        <dbReference type="SAM" id="MobiDB-lite"/>
    </source>
</evidence>
<organism evidence="4">
    <name type="scientific">Tanacetum cinerariifolium</name>
    <name type="common">Dalmatian daisy</name>
    <name type="synonym">Chrysanthemum cinerariifolium</name>
    <dbReference type="NCBI Taxonomy" id="118510"/>
    <lineage>
        <taxon>Eukaryota</taxon>
        <taxon>Viridiplantae</taxon>
        <taxon>Streptophyta</taxon>
        <taxon>Embryophyta</taxon>
        <taxon>Tracheophyta</taxon>
        <taxon>Spermatophyta</taxon>
        <taxon>Magnoliopsida</taxon>
        <taxon>eudicotyledons</taxon>
        <taxon>Gunneridae</taxon>
        <taxon>Pentapetalae</taxon>
        <taxon>asterids</taxon>
        <taxon>campanulids</taxon>
        <taxon>Asterales</taxon>
        <taxon>Asteraceae</taxon>
        <taxon>Asteroideae</taxon>
        <taxon>Anthemideae</taxon>
        <taxon>Anthemidinae</taxon>
        <taxon>Tanacetum</taxon>
    </lineage>
</organism>
<evidence type="ECO:0000256" key="1">
    <source>
        <dbReference type="PROSITE-ProRule" id="PRU00047"/>
    </source>
</evidence>
<dbReference type="GO" id="GO:0008270">
    <property type="term" value="F:zinc ion binding"/>
    <property type="evidence" value="ECO:0007669"/>
    <property type="project" value="UniProtKB-KW"/>
</dbReference>
<gene>
    <name evidence="4" type="ORF">Tci_348247</name>
</gene>
<dbReference type="InterPro" id="IPR036875">
    <property type="entry name" value="Znf_CCHC_sf"/>
</dbReference>
<evidence type="ECO:0000259" key="3">
    <source>
        <dbReference type="PROSITE" id="PS50158"/>
    </source>
</evidence>
<reference evidence="4" key="1">
    <citation type="journal article" date="2019" name="Sci. Rep.">
        <title>Draft genome of Tanacetum cinerariifolium, the natural source of mosquito coil.</title>
        <authorList>
            <person name="Yamashiro T."/>
            <person name="Shiraishi A."/>
            <person name="Satake H."/>
            <person name="Nakayama K."/>
        </authorList>
    </citation>
    <scope>NUCLEOTIDE SEQUENCE</scope>
</reference>
<feature type="compositionally biased region" description="Gly residues" evidence="2">
    <location>
        <begin position="199"/>
        <end position="209"/>
    </location>
</feature>
<protein>
    <recommendedName>
        <fullName evidence="3">CCHC-type domain-containing protein</fullName>
    </recommendedName>
</protein>
<feature type="compositionally biased region" description="Polar residues" evidence="2">
    <location>
        <begin position="28"/>
        <end position="39"/>
    </location>
</feature>